<accession>A0A2M6WZ23</accession>
<feature type="transmembrane region" description="Helical" evidence="8">
    <location>
        <begin position="240"/>
        <end position="258"/>
    </location>
</feature>
<dbReference type="Proteomes" id="UP000230731">
    <property type="component" value="Unassembled WGS sequence"/>
</dbReference>
<evidence type="ECO:0000256" key="3">
    <source>
        <dbReference type="ARBA" id="ARBA00022676"/>
    </source>
</evidence>
<feature type="transmembrane region" description="Helical" evidence="8">
    <location>
        <begin position="188"/>
        <end position="219"/>
    </location>
</feature>
<dbReference type="GO" id="GO:0005886">
    <property type="term" value="C:plasma membrane"/>
    <property type="evidence" value="ECO:0007669"/>
    <property type="project" value="UniProtKB-SubCell"/>
</dbReference>
<keyword evidence="6 8" id="KW-1133">Transmembrane helix</keyword>
<evidence type="ECO:0000256" key="1">
    <source>
        <dbReference type="ARBA" id="ARBA00004651"/>
    </source>
</evidence>
<dbReference type="EMBL" id="PEZP01000037">
    <property type="protein sequence ID" value="PIT98007.1"/>
    <property type="molecule type" value="Genomic_DNA"/>
</dbReference>
<evidence type="ECO:0000256" key="8">
    <source>
        <dbReference type="SAM" id="Phobius"/>
    </source>
</evidence>
<keyword evidence="4" id="KW-0808">Transferase</keyword>
<proteinExistence type="predicted"/>
<dbReference type="InterPro" id="IPR050297">
    <property type="entry name" value="LipidA_mod_glycosyltrf_83"/>
</dbReference>
<feature type="transmembrane region" description="Helical" evidence="8">
    <location>
        <begin position="355"/>
        <end position="379"/>
    </location>
</feature>
<dbReference type="Pfam" id="PF13231">
    <property type="entry name" value="PMT_2"/>
    <property type="match status" value="1"/>
</dbReference>
<comment type="subcellular location">
    <subcellularLocation>
        <location evidence="1">Cell membrane</location>
        <topology evidence="1">Multi-pass membrane protein</topology>
    </subcellularLocation>
</comment>
<dbReference type="GO" id="GO:0009103">
    <property type="term" value="P:lipopolysaccharide biosynthetic process"/>
    <property type="evidence" value="ECO:0007669"/>
    <property type="project" value="UniProtKB-ARBA"/>
</dbReference>
<evidence type="ECO:0000259" key="9">
    <source>
        <dbReference type="Pfam" id="PF13231"/>
    </source>
</evidence>
<organism evidence="10 11">
    <name type="scientific">Candidatus Andersenbacteria bacterium CG10_big_fil_rev_8_21_14_0_10_54_11</name>
    <dbReference type="NCBI Taxonomy" id="1974485"/>
    <lineage>
        <taxon>Bacteria</taxon>
        <taxon>Candidatus Anderseniibacteriota</taxon>
    </lineage>
</organism>
<feature type="domain" description="Glycosyltransferase RgtA/B/C/D-like" evidence="9">
    <location>
        <begin position="106"/>
        <end position="228"/>
    </location>
</feature>
<reference evidence="11" key="1">
    <citation type="submission" date="2017-09" db="EMBL/GenBank/DDBJ databases">
        <title>Depth-based differentiation of microbial function through sediment-hosted aquifers and enrichment of novel symbionts in the deep terrestrial subsurface.</title>
        <authorList>
            <person name="Probst A.J."/>
            <person name="Ladd B."/>
            <person name="Jarett J.K."/>
            <person name="Geller-Mcgrath D.E."/>
            <person name="Sieber C.M.K."/>
            <person name="Emerson J.B."/>
            <person name="Anantharaman K."/>
            <person name="Thomas B.C."/>
            <person name="Malmstrom R."/>
            <person name="Stieglmeier M."/>
            <person name="Klingl A."/>
            <person name="Woyke T."/>
            <person name="Ryan C.M."/>
            <person name="Banfield J.F."/>
        </authorList>
    </citation>
    <scope>NUCLEOTIDE SEQUENCE [LARGE SCALE GENOMIC DNA]</scope>
</reference>
<evidence type="ECO:0000256" key="7">
    <source>
        <dbReference type="ARBA" id="ARBA00023136"/>
    </source>
</evidence>
<sequence>MLGQRNDMHLAAFWRRTYRDILMAAAVLSAAAVPRMIGLDAFLTADEKNWIGRSHEFIQAFVDGRFNDMLQTTHPGVTILWLTGGAIALKTWTDGLPFSFAVLEHFVRLPQFIMAAANTVLIVVIYGVLIRLLPRRTAFLAALLLAMDPLLVGYGRVVHVDALLSHLLFLAALLVLQYARQDFSRKWLLLSAVAATLALLTKAPAVFVLPWFGLTVLVFGRGRWRTRPFVLARTADAVQWLVIIIGLAILLWPALLWVPNPKGNALLLKRDISQAALQPHDGNEEYEVNPLFYLETLLIRVSPAVQVLAVTAVAAAVFAARSLDRRQRMLARWLAAYVFFFVLMMTLGAKKGDRYILPVFPALDVLAAIGFFAAVRLAVSKRSSVSEDWKRLAAAGGGVVLVGSLAVTVWRYHPYALSYTHPWFPDNLSQERGWGEGLEQVGAWLNEHDPQAVVASWYPEELGTFTTARVSHINAHEQHQVRYVVLYRNMFGRPPEHYANNFIDEYFVKREPVFTARVAGEPFAWVYKKPVFEHIVGELVSGVTVGQVITSRSLPLAGIDLLPATYSGTAKRGELVVYLRKAVDGAVVQEWRVPVENIEDNHWLTLRLQSPLVLTNGFVEITADGTVAGDAPTLRYGRQSIRPGDFTLNGVPKQGDLAIRLRYMVDGQDVTEEDTKLLPEVLAR</sequence>
<evidence type="ECO:0000256" key="5">
    <source>
        <dbReference type="ARBA" id="ARBA00022692"/>
    </source>
</evidence>
<name>A0A2M6WZ23_9BACT</name>
<evidence type="ECO:0000313" key="10">
    <source>
        <dbReference type="EMBL" id="PIT98007.1"/>
    </source>
</evidence>
<dbReference type="PANTHER" id="PTHR33908:SF11">
    <property type="entry name" value="MEMBRANE PROTEIN"/>
    <property type="match status" value="1"/>
</dbReference>
<feature type="transmembrane region" description="Helical" evidence="8">
    <location>
        <begin position="21"/>
        <end position="43"/>
    </location>
</feature>
<feature type="transmembrane region" description="Helical" evidence="8">
    <location>
        <begin position="330"/>
        <end position="349"/>
    </location>
</feature>
<gene>
    <name evidence="10" type="ORF">COT71_03005</name>
</gene>
<comment type="caution">
    <text evidence="10">The sequence shown here is derived from an EMBL/GenBank/DDBJ whole genome shotgun (WGS) entry which is preliminary data.</text>
</comment>
<evidence type="ECO:0000256" key="2">
    <source>
        <dbReference type="ARBA" id="ARBA00022475"/>
    </source>
</evidence>
<protein>
    <recommendedName>
        <fullName evidence="9">Glycosyltransferase RgtA/B/C/D-like domain-containing protein</fullName>
    </recommendedName>
</protein>
<evidence type="ECO:0000256" key="6">
    <source>
        <dbReference type="ARBA" id="ARBA00022989"/>
    </source>
</evidence>
<feature type="transmembrane region" description="Helical" evidence="8">
    <location>
        <begin position="391"/>
        <end position="412"/>
    </location>
</feature>
<dbReference type="AlphaFoldDB" id="A0A2M6WZ23"/>
<keyword evidence="3" id="KW-0328">Glycosyltransferase</keyword>
<dbReference type="InterPro" id="IPR038731">
    <property type="entry name" value="RgtA/B/C-like"/>
</dbReference>
<dbReference type="PANTHER" id="PTHR33908">
    <property type="entry name" value="MANNOSYLTRANSFERASE YKCB-RELATED"/>
    <property type="match status" value="1"/>
</dbReference>
<keyword evidence="2" id="KW-1003">Cell membrane</keyword>
<evidence type="ECO:0000256" key="4">
    <source>
        <dbReference type="ARBA" id="ARBA00022679"/>
    </source>
</evidence>
<keyword evidence="7 8" id="KW-0472">Membrane</keyword>
<evidence type="ECO:0000313" key="11">
    <source>
        <dbReference type="Proteomes" id="UP000230731"/>
    </source>
</evidence>
<keyword evidence="5 8" id="KW-0812">Transmembrane</keyword>
<feature type="transmembrane region" description="Helical" evidence="8">
    <location>
        <begin position="297"/>
        <end position="318"/>
    </location>
</feature>
<dbReference type="GO" id="GO:0016763">
    <property type="term" value="F:pentosyltransferase activity"/>
    <property type="evidence" value="ECO:0007669"/>
    <property type="project" value="TreeGrafter"/>
</dbReference>
<feature type="transmembrane region" description="Helical" evidence="8">
    <location>
        <begin position="112"/>
        <end position="133"/>
    </location>
</feature>